<dbReference type="Pfam" id="PF00226">
    <property type="entry name" value="DnaJ"/>
    <property type="match status" value="1"/>
</dbReference>
<name>A0ABR3Y7P4_9PEZI</name>
<feature type="compositionally biased region" description="Polar residues" evidence="1">
    <location>
        <begin position="434"/>
        <end position="443"/>
    </location>
</feature>
<keyword evidence="4" id="KW-1185">Reference proteome</keyword>
<dbReference type="PROSITE" id="PS50076">
    <property type="entry name" value="DNAJ_2"/>
    <property type="match status" value="1"/>
</dbReference>
<dbReference type="CDD" id="cd06257">
    <property type="entry name" value="DnaJ"/>
    <property type="match status" value="1"/>
</dbReference>
<proteinExistence type="predicted"/>
<evidence type="ECO:0000313" key="3">
    <source>
        <dbReference type="EMBL" id="KAL1884073.1"/>
    </source>
</evidence>
<dbReference type="PRINTS" id="PR00625">
    <property type="entry name" value="JDOMAIN"/>
</dbReference>
<dbReference type="InterPro" id="IPR018253">
    <property type="entry name" value="DnaJ_domain_CS"/>
</dbReference>
<dbReference type="SMART" id="SM00271">
    <property type="entry name" value="DnaJ"/>
    <property type="match status" value="1"/>
</dbReference>
<feature type="compositionally biased region" description="Polar residues" evidence="1">
    <location>
        <begin position="345"/>
        <end position="357"/>
    </location>
</feature>
<dbReference type="InterPro" id="IPR036869">
    <property type="entry name" value="J_dom_sf"/>
</dbReference>
<reference evidence="3 4" key="1">
    <citation type="journal article" date="2024" name="IMA Fungus">
        <title>IMA Genome - F19 : A genome assembly and annotation guide to empower mycologists, including annotated draft genome sequences of Ceratocystis pirilliformis, Diaporthe australafricana, Fusarium ophioides, Paecilomyces lecythidis, and Sporothrix stenoceras.</title>
        <authorList>
            <person name="Aylward J."/>
            <person name="Wilson A.M."/>
            <person name="Visagie C.M."/>
            <person name="Spraker J."/>
            <person name="Barnes I."/>
            <person name="Buitendag C."/>
            <person name="Ceriani C."/>
            <person name="Del Mar Angel L."/>
            <person name="du Plessis D."/>
            <person name="Fuchs T."/>
            <person name="Gasser K."/>
            <person name="Kramer D."/>
            <person name="Li W."/>
            <person name="Munsamy K."/>
            <person name="Piso A."/>
            <person name="Price J.L."/>
            <person name="Sonnekus B."/>
            <person name="Thomas C."/>
            <person name="van der Nest A."/>
            <person name="van Dijk A."/>
            <person name="van Heerden A."/>
            <person name="van Vuuren N."/>
            <person name="Yilmaz N."/>
            <person name="Duong T.A."/>
            <person name="van der Merwe N.A."/>
            <person name="Wingfield M.J."/>
            <person name="Wingfield B.D."/>
        </authorList>
    </citation>
    <scope>NUCLEOTIDE SEQUENCE [LARGE SCALE GENOMIC DNA]</scope>
    <source>
        <strain evidence="3 4">CMW 18300</strain>
    </source>
</reference>
<dbReference type="Gene3D" id="1.10.287.110">
    <property type="entry name" value="DnaJ domain"/>
    <property type="match status" value="1"/>
</dbReference>
<feature type="domain" description="J" evidence="2">
    <location>
        <begin position="5"/>
        <end position="72"/>
    </location>
</feature>
<dbReference type="EMBL" id="JAWRVE010000001">
    <property type="protein sequence ID" value="KAL1884073.1"/>
    <property type="molecule type" value="Genomic_DNA"/>
</dbReference>
<organism evidence="3 4">
    <name type="scientific">Diaporthe australafricana</name>
    <dbReference type="NCBI Taxonomy" id="127596"/>
    <lineage>
        <taxon>Eukaryota</taxon>
        <taxon>Fungi</taxon>
        <taxon>Dikarya</taxon>
        <taxon>Ascomycota</taxon>
        <taxon>Pezizomycotina</taxon>
        <taxon>Sordariomycetes</taxon>
        <taxon>Sordariomycetidae</taxon>
        <taxon>Diaporthales</taxon>
        <taxon>Diaporthaceae</taxon>
        <taxon>Diaporthe</taxon>
    </lineage>
</organism>
<comment type="caution">
    <text evidence="3">The sequence shown here is derived from an EMBL/GenBank/DDBJ whole genome shotgun (WGS) entry which is preliminary data.</text>
</comment>
<dbReference type="PROSITE" id="PS00636">
    <property type="entry name" value="DNAJ_1"/>
    <property type="match status" value="1"/>
</dbReference>
<dbReference type="SUPFAM" id="SSF46565">
    <property type="entry name" value="Chaperone J-domain"/>
    <property type="match status" value="1"/>
</dbReference>
<evidence type="ECO:0000256" key="1">
    <source>
        <dbReference type="SAM" id="MobiDB-lite"/>
    </source>
</evidence>
<evidence type="ECO:0000313" key="4">
    <source>
        <dbReference type="Proteomes" id="UP001583177"/>
    </source>
</evidence>
<dbReference type="InterPro" id="IPR001623">
    <property type="entry name" value="DnaJ_domain"/>
</dbReference>
<accession>A0ABR3Y7P4</accession>
<feature type="region of interest" description="Disordered" evidence="1">
    <location>
        <begin position="319"/>
        <end position="443"/>
    </location>
</feature>
<protein>
    <recommendedName>
        <fullName evidence="2">J domain-containing protein</fullName>
    </recommendedName>
</protein>
<dbReference type="PANTHER" id="PTHR43948">
    <property type="entry name" value="DNAJ HOMOLOG SUBFAMILY B"/>
    <property type="match status" value="1"/>
</dbReference>
<dbReference type="Proteomes" id="UP001583177">
    <property type="component" value="Unassembled WGS sequence"/>
</dbReference>
<dbReference type="PANTHER" id="PTHR43948:SF23">
    <property type="entry name" value="DNAJ DOMAIN PROTEIN (AFU_ORTHOLOGUE AFUA_1G15460)"/>
    <property type="match status" value="1"/>
</dbReference>
<gene>
    <name evidence="3" type="ORF">Daus18300_000182</name>
</gene>
<evidence type="ECO:0000259" key="2">
    <source>
        <dbReference type="PROSITE" id="PS50076"/>
    </source>
</evidence>
<sequence length="443" mass="51153">MKIRNLYADLGLTHRQVSHDQIRVAYKILALKFHPDKKGGAGSIGTADFEKIQHAYEILGDPAKRAKYDESYKRRLNNLKIAKNAKGAKDVKKRFKHEYKPMYPEQWRQEWRARGERDRTLLLRRSQAHWRTKAHKQELETREIHREPDQAKRELWNEQKAFIQKVDKQYYQREKDFLNTEMSYQAVQRRQEEVDRAREAAAQALGKEVGWIISESKQSILVLSLMVKQPENRAAPAHIKKLEGDYARHLVQRADDLLNYLWSKAISGRWITAEIRDAIKLDRLLGVVSQAQEVDSYFPSAMRQSATSLLDVWCHENWGEPGKGRRPSPNYRKQAPPPPYRKQARQQPWSGFLSSSRGGPKVNASSQDRRESQPTQRAPEQQKAALAPNMQRNSVADMDVPRAGAKRSRGLNTDKAQEEPGAKRQRLFGVFRSGKSNLSGKSD</sequence>